<dbReference type="InterPro" id="IPR036390">
    <property type="entry name" value="WH_DNA-bd_sf"/>
</dbReference>
<dbReference type="PANTHER" id="PTHR30363:SF44">
    <property type="entry name" value="AGA OPERON TRANSCRIPTIONAL REPRESSOR-RELATED"/>
    <property type="match status" value="1"/>
</dbReference>
<dbReference type="InterPro" id="IPR014036">
    <property type="entry name" value="DeoR-like_C"/>
</dbReference>
<reference evidence="5 6" key="1">
    <citation type="submission" date="2019-04" db="EMBL/GenBank/DDBJ databases">
        <title>Cohnella sp. nov., isolated from soil.</title>
        <authorList>
            <person name="Kim W."/>
        </authorList>
    </citation>
    <scope>NUCLEOTIDE SEQUENCE [LARGE SCALE GENOMIC DNA]</scope>
    <source>
        <strain evidence="5 6">CAU 1483</strain>
    </source>
</reference>
<dbReference type="InterPro" id="IPR050313">
    <property type="entry name" value="Carb_Metab_HTH_regulators"/>
</dbReference>
<dbReference type="Gene3D" id="1.10.10.10">
    <property type="entry name" value="Winged helix-like DNA-binding domain superfamily/Winged helix DNA-binding domain"/>
    <property type="match status" value="1"/>
</dbReference>
<comment type="caution">
    <text evidence="5">The sequence shown here is derived from an EMBL/GenBank/DDBJ whole genome shotgun (WGS) entry which is preliminary data.</text>
</comment>
<dbReference type="Gene3D" id="3.40.50.1360">
    <property type="match status" value="1"/>
</dbReference>
<dbReference type="Pfam" id="PF00455">
    <property type="entry name" value="DeoRC"/>
    <property type="match status" value="1"/>
</dbReference>
<dbReference type="Pfam" id="PF08220">
    <property type="entry name" value="HTH_DeoR"/>
    <property type="match status" value="1"/>
</dbReference>
<keyword evidence="2" id="KW-0238">DNA-binding</keyword>
<sequence length="255" mass="28730">MKGGHVLNKGREKHIIEMLHEQSSLSVEQLAEHFRIAEVTVRRDLAEMERKGLIIRKRGWISLPGLAIEPLFNQRMKQNAELKRKIAAYAADQVCEGEVIALDVGTTIAELAKELLRKKNVTVFTCSFQAASILSQSNLNVYLVGGNLRKTEMSLVGSITRDTISKFHFDRFFMGVAGISKDHGPTDFSLDEAEVKRAFVERSRHVTALADQTKIGDTSLVKICEFHEIDEIVTNEETDKTLIEQIPFHGKWVLV</sequence>
<name>A0A4U0FC02_9BACL</name>
<dbReference type="InterPro" id="IPR001034">
    <property type="entry name" value="DeoR_HTH"/>
</dbReference>
<dbReference type="AlphaFoldDB" id="A0A4U0FC02"/>
<dbReference type="InterPro" id="IPR037171">
    <property type="entry name" value="NagB/RpiA_transferase-like"/>
</dbReference>
<dbReference type="OrthoDB" id="9797223at2"/>
<gene>
    <name evidence="5" type="ORF">E5161_09545</name>
</gene>
<dbReference type="Proteomes" id="UP000309673">
    <property type="component" value="Unassembled WGS sequence"/>
</dbReference>
<dbReference type="SMART" id="SM00420">
    <property type="entry name" value="HTH_DEOR"/>
    <property type="match status" value="1"/>
</dbReference>
<evidence type="ECO:0000256" key="1">
    <source>
        <dbReference type="ARBA" id="ARBA00023015"/>
    </source>
</evidence>
<dbReference type="EMBL" id="SUPK01000004">
    <property type="protein sequence ID" value="TJY42241.1"/>
    <property type="molecule type" value="Genomic_DNA"/>
</dbReference>
<dbReference type="PANTHER" id="PTHR30363">
    <property type="entry name" value="HTH-TYPE TRANSCRIPTIONAL REGULATOR SRLR-RELATED"/>
    <property type="match status" value="1"/>
</dbReference>
<dbReference type="SMART" id="SM01134">
    <property type="entry name" value="DeoRC"/>
    <property type="match status" value="1"/>
</dbReference>
<evidence type="ECO:0000256" key="2">
    <source>
        <dbReference type="ARBA" id="ARBA00023125"/>
    </source>
</evidence>
<dbReference type="SUPFAM" id="SSF100950">
    <property type="entry name" value="NagB/RpiA/CoA transferase-like"/>
    <property type="match status" value="1"/>
</dbReference>
<accession>A0A4U0FC02</accession>
<dbReference type="GO" id="GO:0003677">
    <property type="term" value="F:DNA binding"/>
    <property type="evidence" value="ECO:0007669"/>
    <property type="project" value="UniProtKB-KW"/>
</dbReference>
<keyword evidence="3" id="KW-0804">Transcription</keyword>
<evidence type="ECO:0000313" key="5">
    <source>
        <dbReference type="EMBL" id="TJY42241.1"/>
    </source>
</evidence>
<dbReference type="PROSITE" id="PS51000">
    <property type="entry name" value="HTH_DEOR_2"/>
    <property type="match status" value="1"/>
</dbReference>
<feature type="domain" description="HTH deoR-type" evidence="4">
    <location>
        <begin position="8"/>
        <end position="63"/>
    </location>
</feature>
<organism evidence="5 6">
    <name type="scientific">Cohnella pontilimi</name>
    <dbReference type="NCBI Taxonomy" id="2564100"/>
    <lineage>
        <taxon>Bacteria</taxon>
        <taxon>Bacillati</taxon>
        <taxon>Bacillota</taxon>
        <taxon>Bacilli</taxon>
        <taxon>Bacillales</taxon>
        <taxon>Paenibacillaceae</taxon>
        <taxon>Cohnella</taxon>
    </lineage>
</organism>
<keyword evidence="6" id="KW-1185">Reference proteome</keyword>
<dbReference type="SUPFAM" id="SSF46785">
    <property type="entry name" value="Winged helix' DNA-binding domain"/>
    <property type="match status" value="1"/>
</dbReference>
<dbReference type="GO" id="GO:0003700">
    <property type="term" value="F:DNA-binding transcription factor activity"/>
    <property type="evidence" value="ECO:0007669"/>
    <property type="project" value="InterPro"/>
</dbReference>
<protein>
    <submittedName>
        <fullName evidence="5">DeoR/GlpR transcriptional regulator</fullName>
    </submittedName>
</protein>
<dbReference type="PRINTS" id="PR00037">
    <property type="entry name" value="HTHLACR"/>
</dbReference>
<keyword evidence="1" id="KW-0805">Transcription regulation</keyword>
<dbReference type="PROSITE" id="PS00894">
    <property type="entry name" value="HTH_DEOR_1"/>
    <property type="match status" value="1"/>
</dbReference>
<evidence type="ECO:0000313" key="6">
    <source>
        <dbReference type="Proteomes" id="UP000309673"/>
    </source>
</evidence>
<dbReference type="InterPro" id="IPR036388">
    <property type="entry name" value="WH-like_DNA-bd_sf"/>
</dbReference>
<evidence type="ECO:0000256" key="3">
    <source>
        <dbReference type="ARBA" id="ARBA00023163"/>
    </source>
</evidence>
<dbReference type="InterPro" id="IPR018356">
    <property type="entry name" value="Tscrpt_reg_HTH_DeoR_CS"/>
</dbReference>
<proteinExistence type="predicted"/>
<evidence type="ECO:0000259" key="4">
    <source>
        <dbReference type="PROSITE" id="PS51000"/>
    </source>
</evidence>